<dbReference type="EMBL" id="CADEAL010001446">
    <property type="protein sequence ID" value="CAB1432532.1"/>
    <property type="molecule type" value="Genomic_DNA"/>
</dbReference>
<keyword evidence="3" id="KW-1185">Reference proteome</keyword>
<comment type="caution">
    <text evidence="2">The sequence shown here is derived from an EMBL/GenBank/DDBJ whole genome shotgun (WGS) entry which is preliminary data.</text>
</comment>
<evidence type="ECO:0000256" key="1">
    <source>
        <dbReference type="SAM" id="MobiDB-lite"/>
    </source>
</evidence>
<organism evidence="2 3">
    <name type="scientific">Pleuronectes platessa</name>
    <name type="common">European plaice</name>
    <dbReference type="NCBI Taxonomy" id="8262"/>
    <lineage>
        <taxon>Eukaryota</taxon>
        <taxon>Metazoa</taxon>
        <taxon>Chordata</taxon>
        <taxon>Craniata</taxon>
        <taxon>Vertebrata</taxon>
        <taxon>Euteleostomi</taxon>
        <taxon>Actinopterygii</taxon>
        <taxon>Neopterygii</taxon>
        <taxon>Teleostei</taxon>
        <taxon>Neoteleostei</taxon>
        <taxon>Acanthomorphata</taxon>
        <taxon>Carangaria</taxon>
        <taxon>Pleuronectiformes</taxon>
        <taxon>Pleuronectoidei</taxon>
        <taxon>Pleuronectidae</taxon>
        <taxon>Pleuronectes</taxon>
    </lineage>
</organism>
<dbReference type="Proteomes" id="UP001153269">
    <property type="component" value="Unassembled WGS sequence"/>
</dbReference>
<gene>
    <name evidence="2" type="ORF">PLEPLA_LOCUS20614</name>
</gene>
<evidence type="ECO:0000313" key="3">
    <source>
        <dbReference type="Proteomes" id="UP001153269"/>
    </source>
</evidence>
<accession>A0A9N7UL98</accession>
<proteinExistence type="predicted"/>
<protein>
    <submittedName>
        <fullName evidence="2">Uncharacterized protein</fullName>
    </submittedName>
</protein>
<evidence type="ECO:0000313" key="2">
    <source>
        <dbReference type="EMBL" id="CAB1432532.1"/>
    </source>
</evidence>
<name>A0A9N7UL98_PLEPL</name>
<feature type="region of interest" description="Disordered" evidence="1">
    <location>
        <begin position="51"/>
        <end position="74"/>
    </location>
</feature>
<dbReference type="AlphaFoldDB" id="A0A9N7UL98"/>
<reference evidence="2" key="1">
    <citation type="submission" date="2020-03" db="EMBL/GenBank/DDBJ databases">
        <authorList>
            <person name="Weist P."/>
        </authorList>
    </citation>
    <scope>NUCLEOTIDE SEQUENCE</scope>
</reference>
<sequence length="276" mass="29558">MTQLNFASLPAGTFCSAPCPPGHEEGGSLFPMQRSRGISLMASHLARQVKIEGWQEGGERRRGGEEGDDSGGCSRLIVSEPQKAAQCWVIDGVAQPGSSAAASLTSAGDSPWLVGAGSRYRGRDWRKPICLAEENGPGPGVNQETQHTAHSLRSSINCGRSDDSNATVNTGNDKCRMSFPDHGLVILRLSALPDPDPRCTLKRSSMFRSLFIQRSRPCSLALADEPVGIFTAWLQHCEPLIRLISSPPQPPTGAGDGGVYAQRSLQAQNFNIHVGR</sequence>